<protein>
    <submittedName>
        <fullName evidence="1">Putative DNA primase</fullName>
    </submittedName>
</protein>
<sequence length="175" mass="20036">MIDKGFDPDFLIQKYQLKALPNFGQYKFGIFIPYFFKQQMITFMSRSITGQYKKCRNEDSIIPVNQTMYNIDSVKDRILIVEGPTDVWNIGDGAVATSTINYTMEQVILLNKMVYEGVKAIFIMYDAEEFAIDKAKELASRLSCEHVEVLELSSPSDPGNMTQGEVRHLRKQLGL</sequence>
<organism evidence="1">
    <name type="scientific">viral metagenome</name>
    <dbReference type="NCBI Taxonomy" id="1070528"/>
    <lineage>
        <taxon>unclassified sequences</taxon>
        <taxon>metagenomes</taxon>
        <taxon>organismal metagenomes</taxon>
    </lineage>
</organism>
<name>A0A6M3KH16_9ZZZZ</name>
<dbReference type="EMBL" id="MT142449">
    <property type="protein sequence ID" value="QJA81162.1"/>
    <property type="molecule type" value="Genomic_DNA"/>
</dbReference>
<proteinExistence type="predicted"/>
<gene>
    <name evidence="1" type="ORF">MM415A00577_0022</name>
</gene>
<evidence type="ECO:0000313" key="1">
    <source>
        <dbReference type="EMBL" id="QJA81162.1"/>
    </source>
</evidence>
<accession>A0A6M3KH16</accession>
<dbReference type="AlphaFoldDB" id="A0A6M3KH16"/>
<dbReference type="Gene3D" id="3.40.1360.10">
    <property type="match status" value="1"/>
</dbReference>
<dbReference type="SUPFAM" id="SSF56731">
    <property type="entry name" value="DNA primase core"/>
    <property type="match status" value="1"/>
</dbReference>
<reference evidence="1" key="1">
    <citation type="submission" date="2020-03" db="EMBL/GenBank/DDBJ databases">
        <title>The deep terrestrial virosphere.</title>
        <authorList>
            <person name="Holmfeldt K."/>
            <person name="Nilsson E."/>
            <person name="Simone D."/>
            <person name="Lopez-Fernandez M."/>
            <person name="Wu X."/>
            <person name="de Brujin I."/>
            <person name="Lundin D."/>
            <person name="Andersson A."/>
            <person name="Bertilsson S."/>
            <person name="Dopson M."/>
        </authorList>
    </citation>
    <scope>NUCLEOTIDE SEQUENCE</scope>
    <source>
        <strain evidence="1">MM415A00577</strain>
    </source>
</reference>